<evidence type="ECO:0000313" key="2">
    <source>
        <dbReference type="Proteomes" id="UP001432322"/>
    </source>
</evidence>
<dbReference type="AlphaFoldDB" id="A0AAV5X0D9"/>
<organism evidence="1 2">
    <name type="scientific">Pristionchus fissidentatus</name>
    <dbReference type="NCBI Taxonomy" id="1538716"/>
    <lineage>
        <taxon>Eukaryota</taxon>
        <taxon>Metazoa</taxon>
        <taxon>Ecdysozoa</taxon>
        <taxon>Nematoda</taxon>
        <taxon>Chromadorea</taxon>
        <taxon>Rhabditida</taxon>
        <taxon>Rhabditina</taxon>
        <taxon>Diplogasteromorpha</taxon>
        <taxon>Diplogasteroidea</taxon>
        <taxon>Neodiplogasteridae</taxon>
        <taxon>Pristionchus</taxon>
    </lineage>
</organism>
<protein>
    <submittedName>
        <fullName evidence="1">Uncharacterized protein</fullName>
    </submittedName>
</protein>
<feature type="non-terminal residue" evidence="1">
    <location>
        <position position="176"/>
    </location>
</feature>
<proteinExistence type="predicted"/>
<reference evidence="1" key="1">
    <citation type="submission" date="2023-10" db="EMBL/GenBank/DDBJ databases">
        <title>Genome assembly of Pristionchus species.</title>
        <authorList>
            <person name="Yoshida K."/>
            <person name="Sommer R.J."/>
        </authorList>
    </citation>
    <scope>NUCLEOTIDE SEQUENCE</scope>
    <source>
        <strain evidence="1">RS5133</strain>
    </source>
</reference>
<evidence type="ECO:0000313" key="1">
    <source>
        <dbReference type="EMBL" id="GMT35938.1"/>
    </source>
</evidence>
<dbReference type="Proteomes" id="UP001432322">
    <property type="component" value="Unassembled WGS sequence"/>
</dbReference>
<keyword evidence="2" id="KW-1185">Reference proteome</keyword>
<dbReference type="EMBL" id="BTSY01000007">
    <property type="protein sequence ID" value="GMT35938.1"/>
    <property type="molecule type" value="Genomic_DNA"/>
</dbReference>
<accession>A0AAV5X0D9</accession>
<sequence length="176" mass="18115">MVGGSRSNGGELLLSTSGDQVGEGLVVDLQLLNWGLSLAHGRDLLIIKRLSSLVGKDLDQLVLGDLATVLLVEHGEGSNDGCLGVSSCESLSEEGEEDGEVDGSGCFLDHGLDLGVRGDGSHGSVQILQILLKNDSVLVLVHDAEGLLELLDGLLIELSGLRSRSLLGGLLLGGLG</sequence>
<gene>
    <name evidence="1" type="ORF">PFISCL1PPCAC_27235</name>
</gene>
<comment type="caution">
    <text evidence="1">The sequence shown here is derived from an EMBL/GenBank/DDBJ whole genome shotgun (WGS) entry which is preliminary data.</text>
</comment>
<name>A0AAV5X0D9_9BILA</name>